<accession>A0AAV6IIQ4</accession>
<dbReference type="Proteomes" id="UP000823749">
    <property type="component" value="Chromosome 10"/>
</dbReference>
<evidence type="ECO:0000313" key="2">
    <source>
        <dbReference type="Proteomes" id="UP000823749"/>
    </source>
</evidence>
<gene>
    <name evidence="1" type="ORF">RHGRI_029290</name>
</gene>
<sequence>MQNSPPSARVKLAPLRLLTSAPADPPRLQLLHAPPPQLLLLLTSTAHDERMGRCRGWMTVEVCRGFGWVGGGGCGAPSGAEE</sequence>
<evidence type="ECO:0000313" key="1">
    <source>
        <dbReference type="EMBL" id="KAG5528556.1"/>
    </source>
</evidence>
<protein>
    <submittedName>
        <fullName evidence="1">Uncharacterized protein</fullName>
    </submittedName>
</protein>
<name>A0AAV6IIQ4_9ERIC</name>
<proteinExistence type="predicted"/>
<reference evidence="1" key="1">
    <citation type="submission" date="2020-08" db="EMBL/GenBank/DDBJ databases">
        <title>Plant Genome Project.</title>
        <authorList>
            <person name="Zhang R.-G."/>
        </authorList>
    </citation>
    <scope>NUCLEOTIDE SEQUENCE</scope>
    <source>
        <strain evidence="1">WSP0</strain>
        <tissue evidence="1">Leaf</tissue>
    </source>
</reference>
<keyword evidence="2" id="KW-1185">Reference proteome</keyword>
<comment type="caution">
    <text evidence="1">The sequence shown here is derived from an EMBL/GenBank/DDBJ whole genome shotgun (WGS) entry which is preliminary data.</text>
</comment>
<dbReference type="EMBL" id="JACTNZ010000010">
    <property type="protein sequence ID" value="KAG5528556.1"/>
    <property type="molecule type" value="Genomic_DNA"/>
</dbReference>
<dbReference type="AlphaFoldDB" id="A0AAV6IIQ4"/>
<organism evidence="1 2">
    <name type="scientific">Rhododendron griersonianum</name>
    <dbReference type="NCBI Taxonomy" id="479676"/>
    <lineage>
        <taxon>Eukaryota</taxon>
        <taxon>Viridiplantae</taxon>
        <taxon>Streptophyta</taxon>
        <taxon>Embryophyta</taxon>
        <taxon>Tracheophyta</taxon>
        <taxon>Spermatophyta</taxon>
        <taxon>Magnoliopsida</taxon>
        <taxon>eudicotyledons</taxon>
        <taxon>Gunneridae</taxon>
        <taxon>Pentapetalae</taxon>
        <taxon>asterids</taxon>
        <taxon>Ericales</taxon>
        <taxon>Ericaceae</taxon>
        <taxon>Ericoideae</taxon>
        <taxon>Rhodoreae</taxon>
        <taxon>Rhododendron</taxon>
    </lineage>
</organism>